<reference evidence="1" key="2">
    <citation type="submission" date="2021-04" db="EMBL/GenBank/DDBJ databases">
        <authorList>
            <person name="Gilroy R."/>
        </authorList>
    </citation>
    <scope>NUCLEOTIDE SEQUENCE</scope>
    <source>
        <strain evidence="1">CHK188-5543</strain>
    </source>
</reference>
<dbReference type="SUPFAM" id="SSF50475">
    <property type="entry name" value="FMN-binding split barrel"/>
    <property type="match status" value="1"/>
</dbReference>
<evidence type="ECO:0000313" key="2">
    <source>
        <dbReference type="Proteomes" id="UP000886800"/>
    </source>
</evidence>
<dbReference type="Gene3D" id="2.30.110.10">
    <property type="entry name" value="Electron Transport, Fmn-binding Protein, Chain A"/>
    <property type="match status" value="1"/>
</dbReference>
<dbReference type="AlphaFoldDB" id="A0A9D1WR18"/>
<accession>A0A9D1WR18</accession>
<dbReference type="InterPro" id="IPR012349">
    <property type="entry name" value="Split_barrel_FMN-bd"/>
</dbReference>
<proteinExistence type="predicted"/>
<dbReference type="EMBL" id="DXES01000096">
    <property type="protein sequence ID" value="HIX65481.1"/>
    <property type="molecule type" value="Genomic_DNA"/>
</dbReference>
<evidence type="ECO:0000313" key="1">
    <source>
        <dbReference type="EMBL" id="HIX65481.1"/>
    </source>
</evidence>
<dbReference type="Proteomes" id="UP000886800">
    <property type="component" value="Unassembled WGS sequence"/>
</dbReference>
<name>A0A9D1WR18_9FIRM</name>
<protein>
    <submittedName>
        <fullName evidence="1">Pyridoxamine 5'-phosphate oxidase family protein</fullName>
    </submittedName>
</protein>
<gene>
    <name evidence="1" type="ORF">H9736_04460</name>
</gene>
<dbReference type="PANTHER" id="PTHR34071">
    <property type="entry name" value="5-NITROIMIDAZOLE ANTIBIOTICS RESISTANCE PROTEIN, NIMA-FAMILY-RELATED PROTEIN-RELATED"/>
    <property type="match status" value="1"/>
</dbReference>
<comment type="caution">
    <text evidence="1">The sequence shown here is derived from an EMBL/GenBank/DDBJ whole genome shotgun (WGS) entry which is preliminary data.</text>
</comment>
<organism evidence="1 2">
    <name type="scientific">Candidatus Anaerotruncus excrementipullorum</name>
    <dbReference type="NCBI Taxonomy" id="2838465"/>
    <lineage>
        <taxon>Bacteria</taxon>
        <taxon>Bacillati</taxon>
        <taxon>Bacillota</taxon>
        <taxon>Clostridia</taxon>
        <taxon>Eubacteriales</taxon>
        <taxon>Oscillospiraceae</taxon>
        <taxon>Anaerotruncus</taxon>
    </lineage>
</organism>
<reference evidence="1" key="1">
    <citation type="journal article" date="2021" name="PeerJ">
        <title>Extensive microbial diversity within the chicken gut microbiome revealed by metagenomics and culture.</title>
        <authorList>
            <person name="Gilroy R."/>
            <person name="Ravi A."/>
            <person name="Getino M."/>
            <person name="Pursley I."/>
            <person name="Horton D.L."/>
            <person name="Alikhan N.F."/>
            <person name="Baker D."/>
            <person name="Gharbi K."/>
            <person name="Hall N."/>
            <person name="Watson M."/>
            <person name="Adriaenssens E.M."/>
            <person name="Foster-Nyarko E."/>
            <person name="Jarju S."/>
            <person name="Secka A."/>
            <person name="Antonio M."/>
            <person name="Oren A."/>
            <person name="Chaudhuri R.R."/>
            <person name="La Ragione R."/>
            <person name="Hildebrand F."/>
            <person name="Pallen M.J."/>
        </authorList>
    </citation>
    <scope>NUCLEOTIDE SEQUENCE</scope>
    <source>
        <strain evidence="1">CHK188-5543</strain>
    </source>
</reference>
<sequence>MRRMEREVTGPAEIDRILQACGCCRVAFATGGAPYIVPLNFGWRRREGGLTLYFHGAPQGRKAELAAQRPLVGFELDCGHQLQEAGEACGYSYFYESIVGAGRLEPVEDPAEKREALGCIMAHYTGRADWAFPQQALQQVLVLRLEVSQLSCKAHRPGGR</sequence>
<dbReference type="Pfam" id="PF12900">
    <property type="entry name" value="Pyridox_ox_2"/>
    <property type="match status" value="1"/>
</dbReference>
<dbReference type="InterPro" id="IPR024747">
    <property type="entry name" value="Pyridox_Oxase-rel"/>
</dbReference>
<dbReference type="PANTHER" id="PTHR34071:SF2">
    <property type="entry name" value="FLAVIN-NUCLEOTIDE-BINDING PROTEIN"/>
    <property type="match status" value="1"/>
</dbReference>